<name>A0ABT5JZA3_9BURK</name>
<comment type="subcellular location">
    <subcellularLocation>
        <location evidence="9">Cell membrane</location>
        <topology evidence="9">Lipid-anchor</topology>
    </subcellularLocation>
    <subcellularLocation>
        <location evidence="1">Membrane</location>
    </subcellularLocation>
</comment>
<evidence type="ECO:0000256" key="1">
    <source>
        <dbReference type="ARBA" id="ARBA00004370"/>
    </source>
</evidence>
<dbReference type="PANTHER" id="PTHR30203">
    <property type="entry name" value="OUTER MEMBRANE CATION EFFLUX PROTEIN"/>
    <property type="match status" value="1"/>
</dbReference>
<dbReference type="RefSeq" id="WP_273670734.1">
    <property type="nucleotide sequence ID" value="NZ_JAQQXR010000003.1"/>
</dbReference>
<dbReference type="PROSITE" id="PS51257">
    <property type="entry name" value="PROKAR_LIPOPROTEIN"/>
    <property type="match status" value="1"/>
</dbReference>
<proteinExistence type="inferred from homology"/>
<dbReference type="SUPFAM" id="SSF56954">
    <property type="entry name" value="Outer membrane efflux proteins (OEP)"/>
    <property type="match status" value="1"/>
</dbReference>
<dbReference type="Proteomes" id="UP001221208">
    <property type="component" value="Unassembled WGS sequence"/>
</dbReference>
<dbReference type="InterPro" id="IPR003423">
    <property type="entry name" value="OMP_efflux"/>
</dbReference>
<evidence type="ECO:0000256" key="9">
    <source>
        <dbReference type="RuleBase" id="RU362097"/>
    </source>
</evidence>
<dbReference type="Pfam" id="PF02321">
    <property type="entry name" value="OEP"/>
    <property type="match status" value="2"/>
</dbReference>
<keyword evidence="5 9" id="KW-0732">Signal</keyword>
<comment type="similarity">
    <text evidence="2 9">Belongs to the outer membrane factor (OMF) (TC 1.B.17) family.</text>
</comment>
<protein>
    <submittedName>
        <fullName evidence="10">Efflux transporter outer membrane subunit</fullName>
    </submittedName>
</protein>
<evidence type="ECO:0000256" key="7">
    <source>
        <dbReference type="ARBA" id="ARBA00023139"/>
    </source>
</evidence>
<keyword evidence="6 9" id="KW-0472">Membrane</keyword>
<dbReference type="PANTHER" id="PTHR30203:SF20">
    <property type="entry name" value="MULTIDRUG RESISTANCE OUTER MEMBRANE PROTEIN MDTP-RELATED"/>
    <property type="match status" value="1"/>
</dbReference>
<feature type="chain" id="PRO_5045005770" evidence="9">
    <location>
        <begin position="18"/>
        <end position="470"/>
    </location>
</feature>
<gene>
    <name evidence="10" type="ORF">OIK44_10725</name>
</gene>
<evidence type="ECO:0000256" key="8">
    <source>
        <dbReference type="ARBA" id="ARBA00023288"/>
    </source>
</evidence>
<dbReference type="EMBL" id="JAQQXR010000003">
    <property type="protein sequence ID" value="MDC8758062.1"/>
    <property type="molecule type" value="Genomic_DNA"/>
</dbReference>
<evidence type="ECO:0000256" key="2">
    <source>
        <dbReference type="ARBA" id="ARBA00007613"/>
    </source>
</evidence>
<keyword evidence="7 9" id="KW-0564">Palmitate</keyword>
<keyword evidence="4 9" id="KW-0812">Transmembrane</keyword>
<sequence length="470" mass="49507">MKRPLAILICAALGACAHDTAPPRAAPAVPAHFSSAVGGAAPGADAWAALGDAGLTAWIERVWAGNTDIAAGLARLDAAAADLRAATAEQSPRVALETSVERRKLSKFDQGESDADTRNPATRYAGQLTLGYELDLRGRVRAAVRAGQAERAASGHDLTALRLSLARQTAELWLARAELHAAAGLAEDSARLRRQWRQGEQARLGAGLSNANPLRQQDSESVGADLLVQRQRDAAQRIERGLCLLAASMPADCALPPAQPLRQLRLPAVGNAVPAQLLQRRPDLAAAQARYDAARARIDEADAARWPALTLGGAVGINAGGLGALRKSGASSWSLMPQLELPLFDGGRRQADLARAKSAAAEQYAQWHGSIARAVHEVEDSSAAVLHSQVNYAARQRQHAIAEAQLDSVRRARRAGMVHGSAEWSAHLAQLQAEQDSVAARHEQLLAAVNLIAALGGGWDGAAEAAPRRP</sequence>
<dbReference type="InterPro" id="IPR010131">
    <property type="entry name" value="MdtP/NodT-like"/>
</dbReference>
<keyword evidence="11" id="KW-1185">Reference proteome</keyword>
<keyword evidence="8 9" id="KW-0449">Lipoprotein</keyword>
<evidence type="ECO:0000256" key="3">
    <source>
        <dbReference type="ARBA" id="ARBA00022452"/>
    </source>
</evidence>
<feature type="signal peptide" evidence="9">
    <location>
        <begin position="1"/>
        <end position="17"/>
    </location>
</feature>
<evidence type="ECO:0000256" key="6">
    <source>
        <dbReference type="ARBA" id="ARBA00023136"/>
    </source>
</evidence>
<accession>A0ABT5JZA3</accession>
<dbReference type="Gene3D" id="1.20.1600.10">
    <property type="entry name" value="Outer membrane efflux proteins (OEP)"/>
    <property type="match status" value="1"/>
</dbReference>
<comment type="caution">
    <text evidence="10">The sequence shown here is derived from an EMBL/GenBank/DDBJ whole genome shotgun (WGS) entry which is preliminary data.</text>
</comment>
<keyword evidence="3 9" id="KW-1134">Transmembrane beta strand</keyword>
<organism evidence="10 11">
    <name type="scientific">Janthinobacterium fluminis</name>
    <dbReference type="NCBI Taxonomy" id="2987524"/>
    <lineage>
        <taxon>Bacteria</taxon>
        <taxon>Pseudomonadati</taxon>
        <taxon>Pseudomonadota</taxon>
        <taxon>Betaproteobacteria</taxon>
        <taxon>Burkholderiales</taxon>
        <taxon>Oxalobacteraceae</taxon>
        <taxon>Janthinobacterium</taxon>
    </lineage>
</organism>
<evidence type="ECO:0000313" key="10">
    <source>
        <dbReference type="EMBL" id="MDC8758062.1"/>
    </source>
</evidence>
<reference evidence="10 11" key="1">
    <citation type="submission" date="2022-10" db="EMBL/GenBank/DDBJ databases">
        <title>Janthinobacterium sp. hw3 Genome sequencing.</title>
        <authorList>
            <person name="Park S."/>
        </authorList>
    </citation>
    <scope>NUCLEOTIDE SEQUENCE [LARGE SCALE GENOMIC DNA]</scope>
    <source>
        <strain evidence="11">hw3</strain>
    </source>
</reference>
<dbReference type="Gene3D" id="2.20.200.10">
    <property type="entry name" value="Outer membrane efflux proteins (OEP)"/>
    <property type="match status" value="1"/>
</dbReference>
<dbReference type="NCBIfam" id="TIGR01845">
    <property type="entry name" value="outer_NodT"/>
    <property type="match status" value="1"/>
</dbReference>
<evidence type="ECO:0000313" key="11">
    <source>
        <dbReference type="Proteomes" id="UP001221208"/>
    </source>
</evidence>
<evidence type="ECO:0000256" key="5">
    <source>
        <dbReference type="ARBA" id="ARBA00022729"/>
    </source>
</evidence>
<evidence type="ECO:0000256" key="4">
    <source>
        <dbReference type="ARBA" id="ARBA00022692"/>
    </source>
</evidence>